<dbReference type="PIRSF" id="PIRSF000980">
    <property type="entry name" value="RecC"/>
    <property type="match status" value="1"/>
</dbReference>
<dbReference type="Proteomes" id="UP000826651">
    <property type="component" value="Unassembled WGS sequence"/>
</dbReference>
<dbReference type="HAMAP" id="MF_01486">
    <property type="entry name" value="RecC"/>
    <property type="match status" value="1"/>
</dbReference>
<dbReference type="NCBIfam" id="TIGR01450">
    <property type="entry name" value="recC"/>
    <property type="match status" value="1"/>
</dbReference>
<evidence type="ECO:0000256" key="1">
    <source>
        <dbReference type="ARBA" id="ARBA00022722"/>
    </source>
</evidence>
<accession>A0ABS7SE85</accession>
<dbReference type="Pfam" id="PF17946">
    <property type="entry name" value="RecC_C"/>
    <property type="match status" value="1"/>
</dbReference>
<comment type="caution">
    <text evidence="12">The sequence shown here is derived from an EMBL/GenBank/DDBJ whole genome shotgun (WGS) entry which is preliminary data.</text>
</comment>
<evidence type="ECO:0000256" key="2">
    <source>
        <dbReference type="ARBA" id="ARBA00022741"/>
    </source>
</evidence>
<evidence type="ECO:0000256" key="6">
    <source>
        <dbReference type="ARBA" id="ARBA00022839"/>
    </source>
</evidence>
<dbReference type="SUPFAM" id="SSF52540">
    <property type="entry name" value="P-loop containing nucleoside triphosphate hydrolases"/>
    <property type="match status" value="2"/>
</dbReference>
<reference evidence="12 13" key="1">
    <citation type="submission" date="2021-04" db="EMBL/GenBank/DDBJ databases">
        <title>Ruania sp. nov., isolated from sandy soil of mangrove forest.</title>
        <authorList>
            <person name="Ge X."/>
            <person name="Huang R."/>
            <person name="Liu W."/>
        </authorList>
    </citation>
    <scope>NUCLEOTIDE SEQUENCE [LARGE SCALE GENOMIC DNA]</scope>
    <source>
        <strain evidence="12 13">N2-46</strain>
    </source>
</reference>
<dbReference type="EMBL" id="JAGSHT010000021">
    <property type="protein sequence ID" value="MBZ2198675.1"/>
    <property type="molecule type" value="Genomic_DNA"/>
</dbReference>
<evidence type="ECO:0000256" key="7">
    <source>
        <dbReference type="ARBA" id="ARBA00022840"/>
    </source>
</evidence>
<comment type="subunit">
    <text evidence="10">Heterotrimer of RecB, RecC and RecD. All subunits contribute to DNA-binding.</text>
</comment>
<dbReference type="Gene3D" id="3.40.50.300">
    <property type="entry name" value="P-loop containing nucleotide triphosphate hydrolases"/>
    <property type="match status" value="2"/>
</dbReference>
<organism evidence="12 13">
    <name type="scientific">Occultella gossypii</name>
    <dbReference type="NCBI Taxonomy" id="2800820"/>
    <lineage>
        <taxon>Bacteria</taxon>
        <taxon>Bacillati</taxon>
        <taxon>Actinomycetota</taxon>
        <taxon>Actinomycetes</taxon>
        <taxon>Micrococcales</taxon>
        <taxon>Ruaniaceae</taxon>
        <taxon>Occultella</taxon>
    </lineage>
</organism>
<dbReference type="Gene3D" id="1.10.10.990">
    <property type="match status" value="1"/>
</dbReference>
<dbReference type="SUPFAM" id="SSF52980">
    <property type="entry name" value="Restriction endonuclease-like"/>
    <property type="match status" value="1"/>
</dbReference>
<dbReference type="Gene3D" id="3.40.50.10930">
    <property type="match status" value="1"/>
</dbReference>
<keyword evidence="9 10" id="KW-0234">DNA repair</keyword>
<feature type="domain" description="RecC C-terminal" evidence="11">
    <location>
        <begin position="831"/>
        <end position="1062"/>
    </location>
</feature>
<dbReference type="Gene3D" id="1.10.10.160">
    <property type="match status" value="1"/>
</dbReference>
<evidence type="ECO:0000256" key="4">
    <source>
        <dbReference type="ARBA" id="ARBA00022801"/>
    </source>
</evidence>
<evidence type="ECO:0000256" key="10">
    <source>
        <dbReference type="HAMAP-Rule" id="MF_01486"/>
    </source>
</evidence>
<evidence type="ECO:0000313" key="12">
    <source>
        <dbReference type="EMBL" id="MBZ2198675.1"/>
    </source>
</evidence>
<evidence type="ECO:0000256" key="3">
    <source>
        <dbReference type="ARBA" id="ARBA00022763"/>
    </source>
</evidence>
<comment type="function">
    <text evidence="10">A helicase/nuclease that prepares dsDNA breaks (DSB) for recombinational DNA repair. Binds to DSBs and unwinds DNA via a highly rapid and processive ATP-dependent bidirectional helicase activity. Unwinds dsDNA until it encounters a Chi (crossover hotspot instigator) sequence from the 3' direction. Cuts ssDNA a few nucleotides 3' to the Chi site. The properties and activities of the enzyme are changed at Chi. The Chi-altered holoenzyme produces a long 3'-ssDNA overhang and facilitates RecA-binding to the ssDNA for homologous DNA recombination and repair. Holoenzyme degrades any linearized DNA that is unable to undergo homologous recombination. In the holoenzyme this subunit recognizes the wild-type Chi sequence, and when added to isolated RecB increases its ATP-dependent helicase processivity.</text>
</comment>
<dbReference type="GO" id="GO:0008854">
    <property type="term" value="F:exodeoxyribonuclease V activity"/>
    <property type="evidence" value="ECO:0007669"/>
    <property type="project" value="UniProtKB-EC"/>
</dbReference>
<dbReference type="RefSeq" id="WP_223409866.1">
    <property type="nucleotide sequence ID" value="NZ_JAGSHT010000021.1"/>
</dbReference>
<evidence type="ECO:0000259" key="11">
    <source>
        <dbReference type="Pfam" id="PF17946"/>
    </source>
</evidence>
<comment type="similarity">
    <text evidence="10">Belongs to the RecC family.</text>
</comment>
<name>A0ABS7SE85_9MICO</name>
<keyword evidence="13" id="KW-1185">Reference proteome</keyword>
<keyword evidence="3 10" id="KW-0227">DNA damage</keyword>
<sequence length="1151" mass="123555">MTLFLHRAAATGALADGLAELLATPLADPFAQEVVAVPARGVERWLAQRLSHRLGAGARGGDGVCAGVRFLNPHSLVSLVLGIERDDPWHPDQLAWTVLQAIDESLYEPWAGALATHLGADDALDETEQGLRRGRRYAVARRLAGLFSGYALQRPAIVTDWRTGGGGDGLGGTLAEDLAWQPFLWRAVLELVDAPPPDVRHAEVVAAVRSGGADLELPGRLSLFGHTRIAASEVEVLGALAEHRDVHLWLPQASPAAWDALRDIVSAGLTPRIEDASVDHIQHPLLASLGRDARELQRTLATAPTVDALLPDGGDAPSESASLLRWLQQDLQADHVPTAAERAARVIPADDASVQIHACHGRGRQIQVLRDVLAGLLQDHPDLEPRDILVMCPDIDAYAPLVHAGFGLGEVVRTAGEDEAGHPAHRLRVMLADRAPGTTNPLLALAARLVELAGGRLTAGEVLDLARSEPVRRRFSFDDDDIDRIAGWVEEVAIRWGLDADHRAAYQLGNFEQNTWRTGLDRILTGAVLDGQDTTYLGRTVALDDLDSGDIDLAGRLAELLDRIGATLGALHESRAAEDWTRTLREGVLALADPAPADAWQTTQLERELARIEAAARRGTASTDLALADVHTMLAEHLAGRATRSSFRTGTLTVCTMVPMRSVPHRVVALVGLDDGVFPRTITPDGDDALSRTPVTGERDTRAEDRQLLLDAVMAAERALVITYTGADEHSGAERPPAVPLGELIDALDETATRGDGVPLVRRHPLQSYDARNLGAPADGEGALLPDRSPFSFDPSALAGARAHLSRPLVTGTEAVLETLVPEPLPPIMGQDVDLANLQRFLAQPAQAFLRQRLGLILPDEPEEAAEGIPIDLDGLEKWKIGDRMLEAVLGGTDLTQARREEHWRGSAPPGELGNAVLADVAGTVDGIARATLERRRGPATAVDIDLELPDGRRLTGTIADLYGAPVSAITSTYSSIRAKQRLRSWVTALVLAAAGHDGATSQVLGQLKLGRRTYVGHYTHGPVDPATALAILVQLVDLYDRGLAQPLPLGVQTANAFAETFRAQAGDERAAMEAAEKKWTTVTGWYTSTGEQDDPAFVRVFGPRAGLSDVAGEPGEDERWRAGVGTRFGQLALQLWEPMFVLEAETMERL</sequence>
<evidence type="ECO:0000256" key="9">
    <source>
        <dbReference type="ARBA" id="ARBA00023204"/>
    </source>
</evidence>
<evidence type="ECO:0000313" key="13">
    <source>
        <dbReference type="Proteomes" id="UP000826651"/>
    </source>
</evidence>
<dbReference type="PANTHER" id="PTHR30591">
    <property type="entry name" value="RECBCD ENZYME SUBUNIT RECC"/>
    <property type="match status" value="1"/>
</dbReference>
<dbReference type="InterPro" id="IPR011335">
    <property type="entry name" value="Restrct_endonuc-II-like"/>
</dbReference>
<keyword evidence="5 10" id="KW-0347">Helicase</keyword>
<evidence type="ECO:0000256" key="8">
    <source>
        <dbReference type="ARBA" id="ARBA00023125"/>
    </source>
</evidence>
<keyword evidence="1 10" id="KW-0540">Nuclease</keyword>
<keyword evidence="6 10" id="KW-0269">Exonuclease</keyword>
<dbReference type="InterPro" id="IPR013986">
    <property type="entry name" value="DExx_box_DNA_helicase_dom_sf"/>
</dbReference>
<proteinExistence type="inferred from homology"/>
<dbReference type="InterPro" id="IPR027417">
    <property type="entry name" value="P-loop_NTPase"/>
</dbReference>
<dbReference type="InterPro" id="IPR041500">
    <property type="entry name" value="RecC_C"/>
</dbReference>
<keyword evidence="8 10" id="KW-0238">DNA-binding</keyword>
<protein>
    <recommendedName>
        <fullName evidence="10">RecBCD enzyme subunit RecC</fullName>
    </recommendedName>
    <alternativeName>
        <fullName evidence="10">Exonuclease V subunit RecC</fullName>
        <shortName evidence="10">ExoV subunit RecC</shortName>
    </alternativeName>
    <alternativeName>
        <fullName evidence="10">Helicase/nuclease RecBCD subunit RecC</fullName>
    </alternativeName>
</protein>
<comment type="miscellaneous">
    <text evidence="10">In the RecBCD complex, RecB has a slow 3'-5' helicase, an exonuclease activity and loads RecA onto ssDNA, RecD has a fast 5'-3' helicase activity, while RecC stimulates the ATPase and processivity of the RecB helicase and contributes to recognition of the Chi site.</text>
</comment>
<dbReference type="PANTHER" id="PTHR30591:SF1">
    <property type="entry name" value="RECBCD ENZYME SUBUNIT RECC"/>
    <property type="match status" value="1"/>
</dbReference>
<keyword evidence="7 10" id="KW-0067">ATP-binding</keyword>
<keyword evidence="2 10" id="KW-0547">Nucleotide-binding</keyword>
<gene>
    <name evidence="10 12" type="primary">recC</name>
    <name evidence="12" type="ORF">KCQ71_21185</name>
</gene>
<dbReference type="Pfam" id="PF04257">
    <property type="entry name" value="Exonuc_V_gamma"/>
    <property type="match status" value="1"/>
</dbReference>
<evidence type="ECO:0000256" key="5">
    <source>
        <dbReference type="ARBA" id="ARBA00022806"/>
    </source>
</evidence>
<keyword evidence="4 10" id="KW-0378">Hydrolase</keyword>
<dbReference type="InterPro" id="IPR006697">
    <property type="entry name" value="RecC"/>
</dbReference>